<feature type="compositionally biased region" description="Low complexity" evidence="1">
    <location>
        <begin position="236"/>
        <end position="252"/>
    </location>
</feature>
<evidence type="ECO:0000256" key="2">
    <source>
        <dbReference type="SAM" id="Phobius"/>
    </source>
</evidence>
<protein>
    <submittedName>
        <fullName evidence="3">Uncharacterized protein</fullName>
    </submittedName>
</protein>
<proteinExistence type="predicted"/>
<dbReference type="Proteomes" id="UP000095751">
    <property type="component" value="Unassembled WGS sequence"/>
</dbReference>
<gene>
    <name evidence="3" type="ORF">FRACYDRAFT_232434</name>
</gene>
<keyword evidence="4" id="KW-1185">Reference proteome</keyword>
<evidence type="ECO:0000313" key="4">
    <source>
        <dbReference type="Proteomes" id="UP000095751"/>
    </source>
</evidence>
<keyword evidence="2" id="KW-0472">Membrane</keyword>
<dbReference type="InParanoid" id="A0A1E7FVU4"/>
<feature type="compositionally biased region" description="Pro residues" evidence="1">
    <location>
        <begin position="267"/>
        <end position="277"/>
    </location>
</feature>
<feature type="compositionally biased region" description="Pro residues" evidence="1">
    <location>
        <begin position="206"/>
        <end position="215"/>
    </location>
</feature>
<dbReference type="KEGG" id="fcy:FRACYDRAFT_232434"/>
<feature type="compositionally biased region" description="Polar residues" evidence="1">
    <location>
        <begin position="218"/>
        <end position="232"/>
    </location>
</feature>
<reference evidence="3 4" key="1">
    <citation type="submission" date="2016-09" db="EMBL/GenBank/DDBJ databases">
        <title>Extensive genetic diversity and differential bi-allelic expression allows diatom success in the polar Southern Ocean.</title>
        <authorList>
            <consortium name="DOE Joint Genome Institute"/>
            <person name="Mock T."/>
            <person name="Otillar R.P."/>
            <person name="Strauss J."/>
            <person name="Dupont C."/>
            <person name="Frickenhaus S."/>
            <person name="Maumus F."/>
            <person name="Mcmullan M."/>
            <person name="Sanges R."/>
            <person name="Schmutz J."/>
            <person name="Toseland A."/>
            <person name="Valas R."/>
            <person name="Veluchamy A."/>
            <person name="Ward B.J."/>
            <person name="Allen A."/>
            <person name="Barry K."/>
            <person name="Falciatore A."/>
            <person name="Ferrante M."/>
            <person name="Fortunato A.E."/>
            <person name="Gloeckner G."/>
            <person name="Gruber A."/>
            <person name="Hipkin R."/>
            <person name="Janech M."/>
            <person name="Kroth P."/>
            <person name="Leese F."/>
            <person name="Lindquist E."/>
            <person name="Lyon B.R."/>
            <person name="Martin J."/>
            <person name="Mayer C."/>
            <person name="Parker M."/>
            <person name="Quesneville H."/>
            <person name="Raymond J."/>
            <person name="Uhlig C."/>
            <person name="Valentin K.U."/>
            <person name="Worden A.Z."/>
            <person name="Armbrust E.V."/>
            <person name="Bowler C."/>
            <person name="Green B."/>
            <person name="Moulton V."/>
            <person name="Van Oosterhout C."/>
            <person name="Grigoriev I."/>
        </authorList>
    </citation>
    <scope>NUCLEOTIDE SEQUENCE [LARGE SCALE GENOMIC DNA]</scope>
    <source>
        <strain evidence="3 4">CCMP1102</strain>
    </source>
</reference>
<sequence length="1083" mass="122668">MVVFDAKLDYVLKDLLGVPIDTETNPTRLAFEEEAIHSWWKFIKLPASFIDGLRYLENNIPKYPAKSIIMELQSIKNFRHHLIQTNDVNANNPQSWDTLLYKNWVAYDEQSFLAGTTAVTTTTFNSNSGVTSLTKIKRDHTKFDKVVHDDIKLEEESSISEGAIVTDPASAMITQLDFPDENKKRTMVAATVRTTVVDGKGIPVENTPPRPPPPSNACIENNNTEDSGTRPLNQEAEATASASTKSTIATTTVVDGEVIPVENTSTRPPPLPEPPPSSNNFTENNNEDSQRRLHSILPTDGEIFLMIQVLLLRSMYRIPARNDNDDNDDNDNIADVHEEDKTIAIVMQLVALYQVKFRMIRPFHLRQNCTVKDIQDTNFVNNNILSVTKFCQTRYFVNDKNFANANDNNILSMTKFCQPRSFVSDNLSCIMQQYKEKYYLYHDGTNGGIDRDTSTDGEILLVRLMHQAQVQVQAKFPQVQVMDRLILLLLQVQVMNAPPATVPATAPTKAPTTDRTSQSTTTMMIKADTDRIDTDINDDNDTVNMNKIVLFQIKYKRNRPTTTIDEVLILFTYQVDRMYQVNIVLSSIVLLLQSGSVQYDDNNTIAIEQQVALFQDKYHTIAVVSSLDRNGEYSFVISKDTLTNTTKDQIESFSNDNHNVHDDDDNTVLYQDVHSNRYGYSTTTVQPPLSSIVPLDNDTFAIIYWYTYIGNNDAYNTIDSTLTHPFDVIKNNGNRWYNNNNNNNSITIDSTLIQSFDLIKDDGYFSTSINGEKYANQSKYKDNYIKCQAPATISTTTTAAQYKYSYRMKLTPTTEDSSSTNSKTEDRIDLDMTIISCNNNSSNYQYNNGIVIMIRILTCLHTLISTTQIGEDKNIDGMEKIGEYQSRALHSEGQYKDEVYNAEEGMFQEPITINNSTYSNIANIGIVDYCNDTRKENGERTTCYSSQDPYMIQYCTNTIAIEATLRLGHCNEGKIVINTRINNINNNYWYNNNDETTTLISIGDETTCTSIGDKATTLIRTIQNGEKHNRLDYNMVLVLIYDHVISMIPVQLCSCILLIVTMRLLSQSMGSVKIHKDRVLKLI</sequence>
<name>A0A1E7FVU4_9STRA</name>
<feature type="transmembrane region" description="Helical" evidence="2">
    <location>
        <begin position="1044"/>
        <end position="1065"/>
    </location>
</feature>
<evidence type="ECO:0000256" key="1">
    <source>
        <dbReference type="SAM" id="MobiDB-lite"/>
    </source>
</evidence>
<keyword evidence="2" id="KW-1133">Transmembrane helix</keyword>
<feature type="region of interest" description="Disordered" evidence="1">
    <location>
        <begin position="199"/>
        <end position="290"/>
    </location>
</feature>
<dbReference type="AlphaFoldDB" id="A0A1E7FVU4"/>
<keyword evidence="2" id="KW-0812">Transmembrane</keyword>
<organism evidence="3 4">
    <name type="scientific">Fragilariopsis cylindrus CCMP1102</name>
    <dbReference type="NCBI Taxonomy" id="635003"/>
    <lineage>
        <taxon>Eukaryota</taxon>
        <taxon>Sar</taxon>
        <taxon>Stramenopiles</taxon>
        <taxon>Ochrophyta</taxon>
        <taxon>Bacillariophyta</taxon>
        <taxon>Bacillariophyceae</taxon>
        <taxon>Bacillariophycidae</taxon>
        <taxon>Bacillariales</taxon>
        <taxon>Bacillariaceae</taxon>
        <taxon>Fragilariopsis</taxon>
    </lineage>
</organism>
<evidence type="ECO:0000313" key="3">
    <source>
        <dbReference type="EMBL" id="OEU22280.1"/>
    </source>
</evidence>
<accession>A0A1E7FVU4</accession>
<dbReference type="EMBL" id="KV784353">
    <property type="protein sequence ID" value="OEU22280.1"/>
    <property type="molecule type" value="Genomic_DNA"/>
</dbReference>